<accession>A0A8A4TTC8</accession>
<gene>
    <name evidence="1" type="ORF">J3U87_09195</name>
</gene>
<dbReference type="RefSeq" id="WP_237382741.1">
    <property type="nucleotide sequence ID" value="NZ_CP071793.1"/>
</dbReference>
<protein>
    <submittedName>
        <fullName evidence="1">Uncharacterized protein</fullName>
    </submittedName>
</protein>
<name>A0A8A4TTC8_SULCO</name>
<evidence type="ECO:0000313" key="2">
    <source>
        <dbReference type="Proteomes" id="UP000663929"/>
    </source>
</evidence>
<sequence>MKQTIKDYVAASGLGTYVDGVSLKGDLPMAGLSNPCLVLSHRGLFLVATKVGMHGWHHQIQEGELRLEERLLGDQIHWNGNTYAIPRGSGDKVKHLVATARLGTVHRPPLPPQPPLRHVGAISAIAKTWLQTWLEPGETILVWLESADAHKFSEGPLPETSHYWHFLLTDRRSARVALSSVGDVAVHLLPPLALEVADGIRNPEVRCGSESWPASLNNAGLHREIANLPLHGPASRRYEIARLNKVLGSKKERHAATEMLASAYTGGEPRAGLALFLLDEQEDRRPPVSDWLAQLPNTDPEGLGLITFSELWQLDLDQQLLLLDTLLANEHLPKIWSLPFHRHVHEADLAREKEPFRQAALDIAFGAHLIQAGLAVEAGPLLERRLAELPSEELAELLPPHEEGARQTFRVRILELLLKIHRENRERHLALTQRLVTLQPLDRARLHILAEPSSSPASHMAQNVLALLQKGGLSRQPEKEAPPAEAPQPLEEEVCLNVLQHPLVREGGTLNRLQSALAKIEVPDRSALRDYCERLRQVRVPAVEALQSAVSDAALMMGVPGLEVYVSRGEKSIGLRSFEGKPPFLLVGGDHVDPDSDLFMSADEMRFAIGSEVAHIRFGHSRITASDVWAGAWDKGKTGVDMLLSLLPMFKSVDILNKFRKVVTKAQAGRIGKVLGAVGMAETAVTKIHETGLLNRGETPKQDLSPENAELLAAHRVFQLTADRAGLLLCDDPRAAIRAMFLVRSDTHAELPLLERHGLESFFSRRDEKGELFHADLAVRVAALLSFYLSDDYRTLRSAVSCEAVEITNLESRTT</sequence>
<dbReference type="EMBL" id="CP071793">
    <property type="protein sequence ID" value="QTD52637.1"/>
    <property type="molecule type" value="Genomic_DNA"/>
</dbReference>
<organism evidence="1 2">
    <name type="scientific">Sulfidibacter corallicola</name>
    <dbReference type="NCBI Taxonomy" id="2818388"/>
    <lineage>
        <taxon>Bacteria</taxon>
        <taxon>Pseudomonadati</taxon>
        <taxon>Acidobacteriota</taxon>
        <taxon>Holophagae</taxon>
        <taxon>Acanthopleuribacterales</taxon>
        <taxon>Acanthopleuribacteraceae</taxon>
        <taxon>Sulfidibacter</taxon>
    </lineage>
</organism>
<evidence type="ECO:0000313" key="1">
    <source>
        <dbReference type="EMBL" id="QTD52637.1"/>
    </source>
</evidence>
<dbReference type="AlphaFoldDB" id="A0A8A4TTC8"/>
<proteinExistence type="predicted"/>
<dbReference type="KEGG" id="scor:J3U87_09195"/>
<reference evidence="1" key="1">
    <citation type="submission" date="2021-03" db="EMBL/GenBank/DDBJ databases">
        <title>Acanthopleuribacteraceae sp. M133.</title>
        <authorList>
            <person name="Wang G."/>
        </authorList>
    </citation>
    <scope>NUCLEOTIDE SEQUENCE</scope>
    <source>
        <strain evidence="1">M133</strain>
    </source>
</reference>
<keyword evidence="2" id="KW-1185">Reference proteome</keyword>
<dbReference type="Proteomes" id="UP000663929">
    <property type="component" value="Chromosome"/>
</dbReference>